<gene>
    <name evidence="2" type="ORF">TPAB3V08_LOCUS6142</name>
</gene>
<proteinExistence type="predicted"/>
<feature type="region of interest" description="Disordered" evidence="1">
    <location>
        <begin position="162"/>
        <end position="183"/>
    </location>
</feature>
<sequence length="193" mass="21354">MLVHSLGHAGPLTWTRWSTHLDTLVHSPGHSSPLPDTLVHSPGHFGPLPDTLVHSPGHSGPLPDTLIHSPGHSGPLQDIIDSHFRRTKSDYETGPLTLPFMAERRILLLRIIYFFEVPNDVQGEADSAWRIKLCKHACITGCIGVRRMALHPLTSWSTAAEDTTINSKQHTSPSKNQQKESFQEAVERVCTEA</sequence>
<name>A0ABN7NXB2_TIMPD</name>
<feature type="compositionally biased region" description="Polar residues" evidence="1">
    <location>
        <begin position="162"/>
        <end position="176"/>
    </location>
</feature>
<evidence type="ECO:0000256" key="1">
    <source>
        <dbReference type="SAM" id="MobiDB-lite"/>
    </source>
</evidence>
<accession>A0ABN7NXB2</accession>
<dbReference type="Proteomes" id="UP001153148">
    <property type="component" value="Unassembled WGS sequence"/>
</dbReference>
<dbReference type="EMBL" id="CAJPIN010008887">
    <property type="protein sequence ID" value="CAG2059176.1"/>
    <property type="molecule type" value="Genomic_DNA"/>
</dbReference>
<evidence type="ECO:0000313" key="3">
    <source>
        <dbReference type="Proteomes" id="UP001153148"/>
    </source>
</evidence>
<organism evidence="2 3">
    <name type="scientific">Timema podura</name>
    <name type="common">Walking stick</name>
    <dbReference type="NCBI Taxonomy" id="61482"/>
    <lineage>
        <taxon>Eukaryota</taxon>
        <taxon>Metazoa</taxon>
        <taxon>Ecdysozoa</taxon>
        <taxon>Arthropoda</taxon>
        <taxon>Hexapoda</taxon>
        <taxon>Insecta</taxon>
        <taxon>Pterygota</taxon>
        <taxon>Neoptera</taxon>
        <taxon>Polyneoptera</taxon>
        <taxon>Phasmatodea</taxon>
        <taxon>Timematodea</taxon>
        <taxon>Timematoidea</taxon>
        <taxon>Timematidae</taxon>
        <taxon>Timema</taxon>
    </lineage>
</organism>
<reference evidence="2" key="1">
    <citation type="submission" date="2021-03" db="EMBL/GenBank/DDBJ databases">
        <authorList>
            <person name="Tran Van P."/>
        </authorList>
    </citation>
    <scope>NUCLEOTIDE SEQUENCE</scope>
</reference>
<keyword evidence="3" id="KW-1185">Reference proteome</keyword>
<comment type="caution">
    <text evidence="2">The sequence shown here is derived from an EMBL/GenBank/DDBJ whole genome shotgun (WGS) entry which is preliminary data.</text>
</comment>
<protein>
    <submittedName>
        <fullName evidence="2">Uncharacterized protein</fullName>
    </submittedName>
</protein>
<evidence type="ECO:0000313" key="2">
    <source>
        <dbReference type="EMBL" id="CAG2059176.1"/>
    </source>
</evidence>